<dbReference type="EMBL" id="WJQR01000011">
    <property type="protein sequence ID" value="MRI82450.1"/>
    <property type="molecule type" value="Genomic_DNA"/>
</dbReference>
<dbReference type="Pfam" id="PF13643">
    <property type="entry name" value="DUF4145"/>
    <property type="match status" value="1"/>
</dbReference>
<feature type="domain" description="Schlafen group 3-like DNA/RNA helicase" evidence="2">
    <location>
        <begin position="282"/>
        <end position="500"/>
    </location>
</feature>
<dbReference type="Proteomes" id="UP000469870">
    <property type="component" value="Unassembled WGS sequence"/>
</dbReference>
<dbReference type="InterPro" id="IPR025285">
    <property type="entry name" value="DUF4145"/>
</dbReference>
<keyword evidence="1" id="KW-0175">Coiled coil</keyword>
<dbReference type="InterPro" id="IPR027417">
    <property type="entry name" value="P-loop_NTPase"/>
</dbReference>
<dbReference type="GO" id="GO:0043138">
    <property type="term" value="F:3'-5' DNA helicase activity"/>
    <property type="evidence" value="ECO:0007669"/>
    <property type="project" value="TreeGrafter"/>
</dbReference>
<evidence type="ECO:0000259" key="4">
    <source>
        <dbReference type="Pfam" id="PF13643"/>
    </source>
</evidence>
<evidence type="ECO:0000256" key="1">
    <source>
        <dbReference type="SAM" id="Coils"/>
    </source>
</evidence>
<dbReference type="InterPro" id="IPR000212">
    <property type="entry name" value="DNA_helicase_UvrD/REP"/>
</dbReference>
<dbReference type="PANTHER" id="PTHR11070:SF2">
    <property type="entry name" value="ATP-DEPENDENT DNA HELICASE SRS2"/>
    <property type="match status" value="1"/>
</dbReference>
<feature type="domain" description="UvrD-like helicase C-terminal" evidence="3">
    <location>
        <begin position="573"/>
        <end position="617"/>
    </location>
</feature>
<gene>
    <name evidence="5" type="ORF">GIY11_10555</name>
</gene>
<evidence type="ECO:0000259" key="2">
    <source>
        <dbReference type="Pfam" id="PF09848"/>
    </source>
</evidence>
<dbReference type="PANTHER" id="PTHR11070">
    <property type="entry name" value="UVRD / RECB / PCRA DNA HELICASE FAMILY MEMBER"/>
    <property type="match status" value="1"/>
</dbReference>
<feature type="coiled-coil region" evidence="1">
    <location>
        <begin position="175"/>
        <end position="219"/>
    </location>
</feature>
<dbReference type="GO" id="GO:0005524">
    <property type="term" value="F:ATP binding"/>
    <property type="evidence" value="ECO:0007669"/>
    <property type="project" value="InterPro"/>
</dbReference>
<dbReference type="SUPFAM" id="SSF52540">
    <property type="entry name" value="P-loop containing nucleoside triphosphate hydrolases"/>
    <property type="match status" value="1"/>
</dbReference>
<dbReference type="AlphaFoldDB" id="A0A844BKK2"/>
<evidence type="ECO:0000259" key="3">
    <source>
        <dbReference type="Pfam" id="PF13538"/>
    </source>
</evidence>
<dbReference type="Pfam" id="PF09848">
    <property type="entry name" value="SLFN-g3_helicase"/>
    <property type="match status" value="1"/>
</dbReference>
<dbReference type="InterPro" id="IPR018647">
    <property type="entry name" value="SLFN_3-like_DNA/RNA_helicase"/>
</dbReference>
<dbReference type="RefSeq" id="WP_153862543.1">
    <property type="nucleotide sequence ID" value="NZ_WJQR01000011.1"/>
</dbReference>
<reference evidence="5 6" key="1">
    <citation type="submission" date="2019-11" db="EMBL/GenBank/DDBJ databases">
        <title>Characterisation of Fundicoccus ignavus gen. nov. sp. nov., a novel genus of the family Aerococcaceae isolated from bulk tank milk.</title>
        <authorList>
            <person name="Siebert A."/>
            <person name="Huptas C."/>
            <person name="Wenning M."/>
            <person name="Scherer S."/>
            <person name="Doll E.V."/>
        </authorList>
    </citation>
    <scope>NUCLEOTIDE SEQUENCE [LARGE SCALE GENOMIC DNA]</scope>
    <source>
        <strain evidence="5 6">DSM 109653</strain>
    </source>
</reference>
<evidence type="ECO:0000313" key="5">
    <source>
        <dbReference type="EMBL" id="MRI82450.1"/>
    </source>
</evidence>
<proteinExistence type="predicted"/>
<dbReference type="Gene3D" id="3.40.50.300">
    <property type="entry name" value="P-loop containing nucleotide triphosphate hydrolases"/>
    <property type="match status" value="2"/>
</dbReference>
<protein>
    <submittedName>
        <fullName evidence="5">AAA family ATPase</fullName>
    </submittedName>
</protein>
<dbReference type="GO" id="GO:0003677">
    <property type="term" value="F:DNA binding"/>
    <property type="evidence" value="ECO:0007669"/>
    <property type="project" value="InterPro"/>
</dbReference>
<dbReference type="GO" id="GO:0000725">
    <property type="term" value="P:recombinational repair"/>
    <property type="evidence" value="ECO:0007669"/>
    <property type="project" value="TreeGrafter"/>
</dbReference>
<dbReference type="Pfam" id="PF13538">
    <property type="entry name" value="UvrD_C_2"/>
    <property type="match status" value="1"/>
</dbReference>
<sequence>MKANTYFDFLDNDTYCNQIQEISGPYEVSDEITTARLKLAKGNYYKAGVVGREVLESVLLEGFGAPKPPAGTQSNGINWRINWLKDHKIINQKFSEEFHTLREIGNIAIHDKGKVKKEMAAKALKAADLTIRYLIEKKIDKNYDHQLNIPSNDDEIALDSIKIAEETEKIIESSKDLDKSTKKQYENENQKVKEDILKVDTIAQQMDELSDKIAQLDDLPEEKKTEFEENKEKIEAKLVQNYKVAKATQEKILSEVDWIYKVLQGEGTATDKQSRAIKATNAVYKINGPAGSGKSLVLLIKCLRGIDSQGLKDAESGQSSLFSSASSKKKAILFTYNKSLMNYLKDIIDKLKNNPKTTKELRANIEQLTIINFDKYVWDLAKDYRVYPDSSLSDYAERFKFIVSELSNKTNLPKFDIVAIDEAQDLNISAIQFCYKLKDDKSGSKFYIVFDEAQKIYNGDFTAKAIDSDLNFRGNAINLETNLRNHPNIDKLAKAVLDGKINSIRDITEDYLSDNVRKMSKDEAGKFRIGNDENAAFLFTSNRVKDSFVNVQNRQGIMTLDIKDNLRRSSGYYVGTIYSAKGLEFDNVFIFDFPEGEDKKQLRYVASSRARNQLVFVG</sequence>
<feature type="domain" description="DUF4145" evidence="4">
    <location>
        <begin position="45"/>
        <end position="125"/>
    </location>
</feature>
<evidence type="ECO:0000313" key="6">
    <source>
        <dbReference type="Proteomes" id="UP000469870"/>
    </source>
</evidence>
<dbReference type="InterPro" id="IPR027785">
    <property type="entry name" value="UvrD-like_helicase_C"/>
</dbReference>
<name>A0A844BKK2_9LACT</name>
<organism evidence="5 6">
    <name type="scientific">Fundicoccus ignavus</name>
    <dbReference type="NCBI Taxonomy" id="2664442"/>
    <lineage>
        <taxon>Bacteria</taxon>
        <taxon>Bacillati</taxon>
        <taxon>Bacillota</taxon>
        <taxon>Bacilli</taxon>
        <taxon>Lactobacillales</taxon>
        <taxon>Aerococcaceae</taxon>
        <taxon>Fundicoccus</taxon>
    </lineage>
</organism>
<accession>A0A844BKK2</accession>
<comment type="caution">
    <text evidence="5">The sequence shown here is derived from an EMBL/GenBank/DDBJ whole genome shotgun (WGS) entry which is preliminary data.</text>
</comment>